<feature type="domain" description="Glucose-methanol-choline oxidoreductase N-terminal" evidence="6">
    <location>
        <begin position="222"/>
        <end position="313"/>
    </location>
</feature>
<dbReference type="EnsemblBacteria" id="ACC81794">
    <property type="protein sequence ID" value="ACC81794"/>
    <property type="gene ID" value="Npun_F3367"/>
</dbReference>
<dbReference type="Gene3D" id="3.50.50.60">
    <property type="entry name" value="FAD/NAD(P)-binding domain"/>
    <property type="match status" value="2"/>
</dbReference>
<sequence length="560" mass="63680">MSIDSYDWLEKCDICIVGTGAAGGILAHQLAMNNFSVLSLEQGEKIDNSYFSNQLKPEQEENFGIAPDMSWPLKPAASFYYDNFQASQLYAKQETSSISSQSEEIFDNRQIFRLNGKQNLWGGVCLRYSRRDFRGKDYGDSDSNWPIGYEDLESHYTEIERLIGVCGTKEGLDDLPDGEFIPPKPLRPADKLVIDAVKKFRDVNIRAIPSRKAIETRLEVAHHCQSCGMCAYGCSSGSIYKFSSHLLPRIVNRSNYQILYQSKVIRLLRHQDSHRIYAAECLDTATNQRFRVEAKVFILAAGALETPRILFNSQDEAYPQGFANSSGTLGCYLQDNILINVGTSLVKLFATQEKYDVGFGDNILIPRFLFDNKEFRGGYMALYYNSYPKRPNYIDGLEIFPDWSKNWLAKSLFKTYAVLHFQGKPEVKKSNCIVPSQERDVYGIPKVDVHYEFTENDQQMQQSMAQYGQRILRQCSGLVVFSYTSKPGNSIHYAGTCRMAQNSQEGIVDSNLKTFDHENLYLCDGSVIPEISEKNYSLTIMALANRLASYLSTKYQHLRI</sequence>
<evidence type="ECO:0000313" key="9">
    <source>
        <dbReference type="Proteomes" id="UP000001191"/>
    </source>
</evidence>
<keyword evidence="3" id="KW-0285">Flavoprotein</keyword>
<evidence type="ECO:0000256" key="4">
    <source>
        <dbReference type="ARBA" id="ARBA00022827"/>
    </source>
</evidence>
<evidence type="ECO:0000259" key="7">
    <source>
        <dbReference type="Pfam" id="PF05199"/>
    </source>
</evidence>
<dbReference type="PANTHER" id="PTHR42784">
    <property type="entry name" value="PYRANOSE 2-OXIDASE"/>
    <property type="match status" value="1"/>
</dbReference>
<evidence type="ECO:0000256" key="5">
    <source>
        <dbReference type="ARBA" id="ARBA00023002"/>
    </source>
</evidence>
<accession>B2J023</accession>
<evidence type="ECO:0000256" key="2">
    <source>
        <dbReference type="ARBA" id="ARBA00010790"/>
    </source>
</evidence>
<dbReference type="AlphaFoldDB" id="B2J023"/>
<comment type="similarity">
    <text evidence="2">Belongs to the GMC oxidoreductase family.</text>
</comment>
<dbReference type="SUPFAM" id="SSF51905">
    <property type="entry name" value="FAD/NAD(P)-binding domain"/>
    <property type="match status" value="1"/>
</dbReference>
<dbReference type="GO" id="GO:0050660">
    <property type="term" value="F:flavin adenine dinucleotide binding"/>
    <property type="evidence" value="ECO:0007669"/>
    <property type="project" value="InterPro"/>
</dbReference>
<evidence type="ECO:0000256" key="1">
    <source>
        <dbReference type="ARBA" id="ARBA00001974"/>
    </source>
</evidence>
<dbReference type="Pfam" id="PF05199">
    <property type="entry name" value="GMC_oxred_C"/>
    <property type="match status" value="1"/>
</dbReference>
<name>B2J023_NOSP7</name>
<evidence type="ECO:0000259" key="6">
    <source>
        <dbReference type="Pfam" id="PF00732"/>
    </source>
</evidence>
<reference evidence="8 9" key="2">
    <citation type="journal article" date="2013" name="Plant Physiol.">
        <title>A Nostoc punctiforme Sugar Transporter Necessary to Establish a Cyanobacterium-Plant Symbiosis.</title>
        <authorList>
            <person name="Ekman M."/>
            <person name="Picossi S."/>
            <person name="Campbell E.L."/>
            <person name="Meeks J.C."/>
            <person name="Flores E."/>
        </authorList>
    </citation>
    <scope>NUCLEOTIDE SEQUENCE [LARGE SCALE GENOMIC DNA]</scope>
    <source>
        <strain evidence="9">ATCC 29133 / PCC 73102</strain>
    </source>
</reference>
<dbReference type="Pfam" id="PF00732">
    <property type="entry name" value="GMC_oxred_N"/>
    <property type="match status" value="1"/>
</dbReference>
<dbReference type="PhylomeDB" id="B2J023"/>
<proteinExistence type="inferred from homology"/>
<dbReference type="InterPro" id="IPR007867">
    <property type="entry name" value="GMC_OxRtase_C"/>
</dbReference>
<dbReference type="EMBL" id="CP001037">
    <property type="protein sequence ID" value="ACC81794.1"/>
    <property type="molecule type" value="Genomic_DNA"/>
</dbReference>
<gene>
    <name evidence="8" type="ordered locus">Npun_F3367</name>
</gene>
<keyword evidence="9" id="KW-1185">Reference proteome</keyword>
<dbReference type="InterPro" id="IPR036188">
    <property type="entry name" value="FAD/NAD-bd_sf"/>
</dbReference>
<dbReference type="eggNOG" id="COG2303">
    <property type="taxonomic scope" value="Bacteria"/>
</dbReference>
<feature type="domain" description="Glucose-methanol-choline oxidoreductase C-terminal" evidence="7">
    <location>
        <begin position="433"/>
        <end position="544"/>
    </location>
</feature>
<reference evidence="9" key="1">
    <citation type="submission" date="2008-04" db="EMBL/GenBank/DDBJ databases">
        <title>Complete sequence of chromosome of Nostoc punctiforme ATCC 29133.</title>
        <authorList>
            <consortium name="US DOE Joint Genome Institute"/>
            <person name="Copeland A."/>
            <person name="Lucas S."/>
            <person name="Lapidus A."/>
            <person name="Glavina del Rio T."/>
            <person name="Dalin E."/>
            <person name="Tice H."/>
            <person name="Pitluck S."/>
            <person name="Chain P."/>
            <person name="Malfatti S."/>
            <person name="Shin M."/>
            <person name="Vergez L."/>
            <person name="Schmutz J."/>
            <person name="Larimer F."/>
            <person name="Land M."/>
            <person name="Hauser L."/>
            <person name="Kyrpides N."/>
            <person name="Kim E."/>
            <person name="Meeks J.C."/>
            <person name="Elhai J."/>
            <person name="Campbell E.L."/>
            <person name="Thiel T."/>
            <person name="Longmire J."/>
            <person name="Potts M."/>
            <person name="Atlas R."/>
        </authorList>
    </citation>
    <scope>NUCLEOTIDE SEQUENCE [LARGE SCALE GENOMIC DNA]</scope>
    <source>
        <strain evidence="9">ATCC 29133 / PCC 73102</strain>
    </source>
</reference>
<dbReference type="InterPro" id="IPR000172">
    <property type="entry name" value="GMC_OxRdtase_N"/>
</dbReference>
<organism evidence="8 9">
    <name type="scientific">Nostoc punctiforme (strain ATCC 29133 / PCC 73102)</name>
    <dbReference type="NCBI Taxonomy" id="63737"/>
    <lineage>
        <taxon>Bacteria</taxon>
        <taxon>Bacillati</taxon>
        <taxon>Cyanobacteriota</taxon>
        <taxon>Cyanophyceae</taxon>
        <taxon>Nostocales</taxon>
        <taxon>Nostocaceae</taxon>
        <taxon>Nostoc</taxon>
    </lineage>
</organism>
<dbReference type="RefSeq" id="WP_012409770.1">
    <property type="nucleotide sequence ID" value="NC_010628.1"/>
</dbReference>
<comment type="cofactor">
    <cofactor evidence="1">
        <name>FAD</name>
        <dbReference type="ChEBI" id="CHEBI:57692"/>
    </cofactor>
</comment>
<dbReference type="STRING" id="63737.Npun_F3367"/>
<dbReference type="GO" id="GO:0016614">
    <property type="term" value="F:oxidoreductase activity, acting on CH-OH group of donors"/>
    <property type="evidence" value="ECO:0007669"/>
    <property type="project" value="InterPro"/>
</dbReference>
<dbReference type="InterPro" id="IPR051473">
    <property type="entry name" value="P2Ox-like"/>
</dbReference>
<dbReference type="HOGENOM" id="CLU_008878_4_1_3"/>
<dbReference type="OrthoDB" id="9787779at2"/>
<evidence type="ECO:0000313" key="8">
    <source>
        <dbReference type="EMBL" id="ACC81794.1"/>
    </source>
</evidence>
<evidence type="ECO:0000256" key="3">
    <source>
        <dbReference type="ARBA" id="ARBA00022630"/>
    </source>
</evidence>
<dbReference type="KEGG" id="npu:Npun_F3367"/>
<dbReference type="PANTHER" id="PTHR42784:SF1">
    <property type="entry name" value="PYRANOSE 2-OXIDASE"/>
    <property type="match status" value="1"/>
</dbReference>
<dbReference type="Proteomes" id="UP000001191">
    <property type="component" value="Chromosome"/>
</dbReference>
<dbReference type="SUPFAM" id="SSF54373">
    <property type="entry name" value="FAD-linked reductases, C-terminal domain"/>
    <property type="match status" value="1"/>
</dbReference>
<protein>
    <submittedName>
        <fullName evidence="8">Glucose-methanol-choline oxidoreductase</fullName>
    </submittedName>
</protein>
<keyword evidence="4" id="KW-0274">FAD</keyword>
<keyword evidence="5" id="KW-0560">Oxidoreductase</keyword>